<evidence type="ECO:0000256" key="3">
    <source>
        <dbReference type="SAM" id="Phobius"/>
    </source>
</evidence>
<name>A0A9P9WEN4_9PEZI</name>
<comment type="similarity">
    <text evidence="2">Belongs to the NAD(P)-dependent epimerase/dehydratase family. Dihydroflavonol-4-reductase subfamily.</text>
</comment>
<evidence type="ECO:0000256" key="1">
    <source>
        <dbReference type="ARBA" id="ARBA00023002"/>
    </source>
</evidence>
<dbReference type="GO" id="GO:0016616">
    <property type="term" value="F:oxidoreductase activity, acting on the CH-OH group of donors, NAD or NADP as acceptor"/>
    <property type="evidence" value="ECO:0007669"/>
    <property type="project" value="TreeGrafter"/>
</dbReference>
<dbReference type="SUPFAM" id="SSF51735">
    <property type="entry name" value="NAD(P)-binding Rossmann-fold domains"/>
    <property type="match status" value="1"/>
</dbReference>
<accession>A0A9P9WEN4</accession>
<dbReference type="InterPro" id="IPR050425">
    <property type="entry name" value="NAD(P)_dehydrat-like"/>
</dbReference>
<dbReference type="AlphaFoldDB" id="A0A9P9WEN4"/>
<dbReference type="Gene3D" id="3.40.50.720">
    <property type="entry name" value="NAD(P)-binding Rossmann-like Domain"/>
    <property type="match status" value="1"/>
</dbReference>
<comment type="caution">
    <text evidence="5">The sequence shown here is derived from an EMBL/GenBank/DDBJ whole genome shotgun (WGS) entry which is preliminary data.</text>
</comment>
<dbReference type="PANTHER" id="PTHR10366">
    <property type="entry name" value="NAD DEPENDENT EPIMERASE/DEHYDRATASE"/>
    <property type="match status" value="1"/>
</dbReference>
<keyword evidence="3" id="KW-0472">Membrane</keyword>
<dbReference type="InterPro" id="IPR001509">
    <property type="entry name" value="Epimerase_deHydtase"/>
</dbReference>
<dbReference type="EMBL" id="JAFIMR010000032">
    <property type="protein sequence ID" value="KAI1860176.1"/>
    <property type="molecule type" value="Genomic_DNA"/>
</dbReference>
<feature type="transmembrane region" description="Helical" evidence="3">
    <location>
        <begin position="12"/>
        <end position="32"/>
    </location>
</feature>
<sequence length="352" mass="38445">MLSFMPSEDLAFARGSLILVTGVSGMIAVHIADEALRAGFRVRGTTRSLEKGQAVTELLQSPSFDFAVVEDMAADGAFLEASEGASAIIHTASIHDFSSNLEDVRGPLVRGSMNVLKAAEATSSVKRVVFTSTTGTAANPNPGSSFHVSRNTWNQTAVDLVKNTPPEDQIKMGFDWKMQVYRVAKIETELAVWDYVEQNKSHFTVNVINPGLNFGKAMGSIGVSGSQVLSLLEGSVPRIPSLYMIDIVDDARIHVAAAIDAKVTGQRIFACDEPFNWHLVTKIIQRLLPDAELPLSDPKEPLDISTIENGLGAKLLKKWWGQPGYKGLEQSIQETVEMCLERRNGDYKRRSP</sequence>
<keyword evidence="3" id="KW-1133">Transmembrane helix</keyword>
<keyword evidence="1" id="KW-0560">Oxidoreductase</keyword>
<organism evidence="5 6">
    <name type="scientific">Neoarthrinium moseri</name>
    <dbReference type="NCBI Taxonomy" id="1658444"/>
    <lineage>
        <taxon>Eukaryota</taxon>
        <taxon>Fungi</taxon>
        <taxon>Dikarya</taxon>
        <taxon>Ascomycota</taxon>
        <taxon>Pezizomycotina</taxon>
        <taxon>Sordariomycetes</taxon>
        <taxon>Xylariomycetidae</taxon>
        <taxon>Amphisphaeriales</taxon>
        <taxon>Apiosporaceae</taxon>
        <taxon>Neoarthrinium</taxon>
    </lineage>
</organism>
<feature type="domain" description="NAD-dependent epimerase/dehydratase" evidence="4">
    <location>
        <begin position="18"/>
        <end position="205"/>
    </location>
</feature>
<reference evidence="5" key="1">
    <citation type="submission" date="2021-03" db="EMBL/GenBank/DDBJ databases">
        <title>Revisited historic fungal species revealed as producer of novel bioactive compounds through whole genome sequencing and comparative genomics.</title>
        <authorList>
            <person name="Vignolle G.A."/>
            <person name="Hochenegger N."/>
            <person name="Mach R.L."/>
            <person name="Mach-Aigner A.R."/>
            <person name="Javad Rahimi M."/>
            <person name="Salim K.A."/>
            <person name="Chan C.M."/>
            <person name="Lim L.B.L."/>
            <person name="Cai F."/>
            <person name="Druzhinina I.S."/>
            <person name="U'Ren J.M."/>
            <person name="Derntl C."/>
        </authorList>
    </citation>
    <scope>NUCLEOTIDE SEQUENCE</scope>
    <source>
        <strain evidence="5">TUCIM 5799</strain>
    </source>
</reference>
<dbReference type="Pfam" id="PF01370">
    <property type="entry name" value="Epimerase"/>
    <property type="match status" value="1"/>
</dbReference>
<gene>
    <name evidence="5" type="ORF">JX265_010100</name>
</gene>
<evidence type="ECO:0000313" key="5">
    <source>
        <dbReference type="EMBL" id="KAI1860176.1"/>
    </source>
</evidence>
<keyword evidence="6" id="KW-1185">Reference proteome</keyword>
<evidence type="ECO:0000256" key="2">
    <source>
        <dbReference type="ARBA" id="ARBA00023445"/>
    </source>
</evidence>
<dbReference type="Proteomes" id="UP000829685">
    <property type="component" value="Unassembled WGS sequence"/>
</dbReference>
<protein>
    <recommendedName>
        <fullName evidence="4">NAD-dependent epimerase/dehydratase domain-containing protein</fullName>
    </recommendedName>
</protein>
<proteinExistence type="inferred from homology"/>
<dbReference type="InterPro" id="IPR036291">
    <property type="entry name" value="NAD(P)-bd_dom_sf"/>
</dbReference>
<evidence type="ECO:0000313" key="6">
    <source>
        <dbReference type="Proteomes" id="UP000829685"/>
    </source>
</evidence>
<dbReference type="PANTHER" id="PTHR10366:SF562">
    <property type="entry name" value="ALDEHYDE REDUCTASE II (AFU_ORTHOLOGUE AFUA_1G11360)"/>
    <property type="match status" value="1"/>
</dbReference>
<keyword evidence="3" id="KW-0812">Transmembrane</keyword>
<evidence type="ECO:0000259" key="4">
    <source>
        <dbReference type="Pfam" id="PF01370"/>
    </source>
</evidence>